<dbReference type="InterPro" id="IPR051708">
    <property type="entry name" value="Plant_Aspart_Prot_A1"/>
</dbReference>
<dbReference type="Proteomes" id="UP001054252">
    <property type="component" value="Unassembled WGS sequence"/>
</dbReference>
<feature type="active site" evidence="6">
    <location>
        <position position="106"/>
    </location>
</feature>
<dbReference type="FunFam" id="2.40.70.10:FF:000034">
    <property type="entry name" value="Aspartyl protease family protein"/>
    <property type="match status" value="1"/>
</dbReference>
<dbReference type="SUPFAM" id="SSF50630">
    <property type="entry name" value="Acid proteases"/>
    <property type="match status" value="1"/>
</dbReference>
<dbReference type="GO" id="GO:0004190">
    <property type="term" value="F:aspartic-type endopeptidase activity"/>
    <property type="evidence" value="ECO:0007669"/>
    <property type="project" value="UniProtKB-KW"/>
</dbReference>
<dbReference type="PRINTS" id="PR00792">
    <property type="entry name" value="PEPSIN"/>
</dbReference>
<accession>A0AAV5L434</accession>
<dbReference type="InterPro" id="IPR021109">
    <property type="entry name" value="Peptidase_aspartic_dom_sf"/>
</dbReference>
<dbReference type="Gene3D" id="2.40.70.10">
    <property type="entry name" value="Acid Proteases"/>
    <property type="match status" value="2"/>
</dbReference>
<keyword evidence="5" id="KW-0325">Glycoprotein</keyword>
<evidence type="ECO:0000313" key="10">
    <source>
        <dbReference type="EMBL" id="GKV31907.1"/>
    </source>
</evidence>
<evidence type="ECO:0000256" key="2">
    <source>
        <dbReference type="ARBA" id="ARBA00022670"/>
    </source>
</evidence>
<evidence type="ECO:0000256" key="6">
    <source>
        <dbReference type="PIRSR" id="PIRSR601461-1"/>
    </source>
</evidence>
<dbReference type="FunFam" id="2.40.70.10:FF:000120">
    <property type="entry name" value="Aspartic proteinase nepenthesin-2"/>
    <property type="match status" value="1"/>
</dbReference>
<evidence type="ECO:0000256" key="4">
    <source>
        <dbReference type="ARBA" id="ARBA00022801"/>
    </source>
</evidence>
<comment type="similarity">
    <text evidence="1 7">Belongs to the peptidase A1 family.</text>
</comment>
<evidence type="ECO:0000313" key="11">
    <source>
        <dbReference type="Proteomes" id="UP001054252"/>
    </source>
</evidence>
<dbReference type="PROSITE" id="PS51767">
    <property type="entry name" value="PEPTIDASE_A1"/>
    <property type="match status" value="1"/>
</dbReference>
<dbReference type="PANTHER" id="PTHR47967:SF36">
    <property type="entry name" value="PEPTIDASE A1 DOMAIN-CONTAINING PROTEIN"/>
    <property type="match status" value="1"/>
</dbReference>
<name>A0AAV5L434_9ROSI</name>
<dbReference type="GO" id="GO:0005576">
    <property type="term" value="C:extracellular region"/>
    <property type="evidence" value="ECO:0007669"/>
    <property type="project" value="TreeGrafter"/>
</dbReference>
<feature type="active site" evidence="6">
    <location>
        <position position="335"/>
    </location>
</feature>
<feature type="domain" description="Peptidase A1" evidence="9">
    <location>
        <begin position="88"/>
        <end position="462"/>
    </location>
</feature>
<dbReference type="CDD" id="cd05476">
    <property type="entry name" value="pepsin_A_like_plant"/>
    <property type="match status" value="1"/>
</dbReference>
<dbReference type="PROSITE" id="PS00141">
    <property type="entry name" value="ASP_PROTEASE"/>
    <property type="match status" value="1"/>
</dbReference>
<evidence type="ECO:0000256" key="5">
    <source>
        <dbReference type="ARBA" id="ARBA00023180"/>
    </source>
</evidence>
<keyword evidence="8" id="KW-0732">Signal</keyword>
<evidence type="ECO:0000256" key="1">
    <source>
        <dbReference type="ARBA" id="ARBA00007447"/>
    </source>
</evidence>
<dbReference type="InterPro" id="IPR033121">
    <property type="entry name" value="PEPTIDASE_A1"/>
</dbReference>
<keyword evidence="11" id="KW-1185">Reference proteome</keyword>
<dbReference type="PANTHER" id="PTHR47967">
    <property type="entry name" value="OS07G0603500 PROTEIN-RELATED"/>
    <property type="match status" value="1"/>
</dbReference>
<comment type="caution">
    <text evidence="10">The sequence shown here is derived from an EMBL/GenBank/DDBJ whole genome shotgun (WGS) entry which is preliminary data.</text>
</comment>
<gene>
    <name evidence="10" type="ORF">SLEP1_g40564</name>
</gene>
<keyword evidence="4 7" id="KW-0378">Hydrolase</keyword>
<organism evidence="10 11">
    <name type="scientific">Rubroshorea leprosula</name>
    <dbReference type="NCBI Taxonomy" id="152421"/>
    <lineage>
        <taxon>Eukaryota</taxon>
        <taxon>Viridiplantae</taxon>
        <taxon>Streptophyta</taxon>
        <taxon>Embryophyta</taxon>
        <taxon>Tracheophyta</taxon>
        <taxon>Spermatophyta</taxon>
        <taxon>Magnoliopsida</taxon>
        <taxon>eudicotyledons</taxon>
        <taxon>Gunneridae</taxon>
        <taxon>Pentapetalae</taxon>
        <taxon>rosids</taxon>
        <taxon>malvids</taxon>
        <taxon>Malvales</taxon>
        <taxon>Dipterocarpaceae</taxon>
        <taxon>Rubroshorea</taxon>
    </lineage>
</organism>
<dbReference type="GO" id="GO:0006508">
    <property type="term" value="P:proteolysis"/>
    <property type="evidence" value="ECO:0007669"/>
    <property type="project" value="UniProtKB-KW"/>
</dbReference>
<sequence>MAFLYLFSFLSLVVLAPPTATANTSGATTITVPLSPVTKHPSSDLYQILNIFASSSRSRAHHLKHPKHKTNTSDVVKTPVYPHSYGAYSVSLSFGTPSQTLPFIVDTGSSLVWFPCTSRYVCSKCDFSNVDPSHIPTFKPKLSSSAKLLGCKNPKCSWILGPDVKSQCHDCDPSARNCTQTCPPYIIQYGLGSTGGLLLLETLKFPQKTVPNFLVGCSIFSMRQPAGIAGFGRSPESLPSQMGLKKFAYCLVPRRFDDTPVHSNLVLETGSGSDDHKARGISYTPFRENPATSNSVFQDYYYLTLRKIIVGDKGVKIPYGYLVPRSDGNGGMIVDSGSTFTFMEKPVFEPVAQELEKQMANYSRAAAIEKLSGLRPCFNISGKESGPIPELIFQFKGGAKMTLPLENYFAIVADTSVVCLAIITDSGIGPQISSGPAIILGSFQQQNYYVEYDLANKRLGFVKRNCV</sequence>
<dbReference type="InterPro" id="IPR001969">
    <property type="entry name" value="Aspartic_peptidase_AS"/>
</dbReference>
<keyword evidence="3 7" id="KW-0064">Aspartyl protease</keyword>
<feature type="signal peptide" evidence="8">
    <location>
        <begin position="1"/>
        <end position="22"/>
    </location>
</feature>
<dbReference type="InterPro" id="IPR001461">
    <property type="entry name" value="Aspartic_peptidase_A1"/>
</dbReference>
<evidence type="ECO:0000256" key="8">
    <source>
        <dbReference type="SAM" id="SignalP"/>
    </source>
</evidence>
<keyword evidence="2 7" id="KW-0645">Protease</keyword>
<protein>
    <recommendedName>
        <fullName evidence="9">Peptidase A1 domain-containing protein</fullName>
    </recommendedName>
</protein>
<dbReference type="InterPro" id="IPR032799">
    <property type="entry name" value="TAXi_C"/>
</dbReference>
<dbReference type="InterPro" id="IPR032861">
    <property type="entry name" value="TAXi_N"/>
</dbReference>
<evidence type="ECO:0000256" key="7">
    <source>
        <dbReference type="RuleBase" id="RU000454"/>
    </source>
</evidence>
<dbReference type="Pfam" id="PF14543">
    <property type="entry name" value="TAXi_N"/>
    <property type="match status" value="1"/>
</dbReference>
<evidence type="ECO:0000259" key="9">
    <source>
        <dbReference type="PROSITE" id="PS51767"/>
    </source>
</evidence>
<dbReference type="AlphaFoldDB" id="A0AAV5L434"/>
<feature type="chain" id="PRO_5043405766" description="Peptidase A1 domain-containing protein" evidence="8">
    <location>
        <begin position="23"/>
        <end position="467"/>
    </location>
</feature>
<evidence type="ECO:0000256" key="3">
    <source>
        <dbReference type="ARBA" id="ARBA00022750"/>
    </source>
</evidence>
<dbReference type="Pfam" id="PF14541">
    <property type="entry name" value="TAXi_C"/>
    <property type="match status" value="1"/>
</dbReference>
<reference evidence="10 11" key="1">
    <citation type="journal article" date="2021" name="Commun. Biol.">
        <title>The genome of Shorea leprosula (Dipterocarpaceae) highlights the ecological relevance of drought in aseasonal tropical rainforests.</title>
        <authorList>
            <person name="Ng K.K.S."/>
            <person name="Kobayashi M.J."/>
            <person name="Fawcett J.A."/>
            <person name="Hatakeyama M."/>
            <person name="Paape T."/>
            <person name="Ng C.H."/>
            <person name="Ang C.C."/>
            <person name="Tnah L.H."/>
            <person name="Lee C.T."/>
            <person name="Nishiyama T."/>
            <person name="Sese J."/>
            <person name="O'Brien M.J."/>
            <person name="Copetti D."/>
            <person name="Mohd Noor M.I."/>
            <person name="Ong R.C."/>
            <person name="Putra M."/>
            <person name="Sireger I.Z."/>
            <person name="Indrioko S."/>
            <person name="Kosugi Y."/>
            <person name="Izuno A."/>
            <person name="Isagi Y."/>
            <person name="Lee S.L."/>
            <person name="Shimizu K.K."/>
        </authorList>
    </citation>
    <scope>NUCLEOTIDE SEQUENCE [LARGE SCALE GENOMIC DNA]</scope>
    <source>
        <strain evidence="10">214</strain>
    </source>
</reference>
<dbReference type="InterPro" id="IPR034161">
    <property type="entry name" value="Pepsin-like_plant"/>
</dbReference>
<dbReference type="EMBL" id="BPVZ01000093">
    <property type="protein sequence ID" value="GKV31907.1"/>
    <property type="molecule type" value="Genomic_DNA"/>
</dbReference>
<proteinExistence type="inferred from homology"/>